<gene>
    <name evidence="10" type="ORF">SAMN05216252_105387</name>
</gene>
<keyword evidence="3 6" id="KW-0378">Hydrolase</keyword>
<evidence type="ECO:0000313" key="10">
    <source>
        <dbReference type="EMBL" id="SNS41286.1"/>
    </source>
</evidence>
<dbReference type="InterPro" id="IPR050131">
    <property type="entry name" value="Peptidase_S8_subtilisin-like"/>
</dbReference>
<dbReference type="PANTHER" id="PTHR43806">
    <property type="entry name" value="PEPTIDASE S8"/>
    <property type="match status" value="1"/>
</dbReference>
<dbReference type="InterPro" id="IPR036852">
    <property type="entry name" value="Peptidase_S8/S53_dom_sf"/>
</dbReference>
<evidence type="ECO:0000313" key="11">
    <source>
        <dbReference type="Proteomes" id="UP000198280"/>
    </source>
</evidence>
<feature type="signal peptide" evidence="8">
    <location>
        <begin position="1"/>
        <end position="29"/>
    </location>
</feature>
<evidence type="ECO:0000256" key="2">
    <source>
        <dbReference type="ARBA" id="ARBA00022670"/>
    </source>
</evidence>
<dbReference type="SUPFAM" id="SSF52025">
    <property type="entry name" value="PA domain"/>
    <property type="match status" value="1"/>
</dbReference>
<evidence type="ECO:0000256" key="8">
    <source>
        <dbReference type="SAM" id="SignalP"/>
    </source>
</evidence>
<feature type="region of interest" description="Disordered" evidence="7">
    <location>
        <begin position="32"/>
        <end position="54"/>
    </location>
</feature>
<comment type="similarity">
    <text evidence="1 6">Belongs to the peptidase S8 family.</text>
</comment>
<dbReference type="InterPro" id="IPR046450">
    <property type="entry name" value="PA_dom_sf"/>
</dbReference>
<dbReference type="PRINTS" id="PR00723">
    <property type="entry name" value="SUBTILISIN"/>
</dbReference>
<dbReference type="InterPro" id="IPR000209">
    <property type="entry name" value="Peptidase_S8/S53_dom"/>
</dbReference>
<dbReference type="Gene3D" id="3.40.50.200">
    <property type="entry name" value="Peptidase S8/S53 domain"/>
    <property type="match status" value="1"/>
</dbReference>
<dbReference type="InterPro" id="IPR017296">
    <property type="entry name" value="Peptidase_S8A_SAM-P45"/>
</dbReference>
<keyword evidence="2 6" id="KW-0645">Protease</keyword>
<dbReference type="OrthoDB" id="9798386at2"/>
<dbReference type="RefSeq" id="WP_089223930.1">
    <property type="nucleotide sequence ID" value="NZ_FZOF01000005.1"/>
</dbReference>
<proteinExistence type="inferred from homology"/>
<dbReference type="PROSITE" id="PS51892">
    <property type="entry name" value="SUBTILASE"/>
    <property type="match status" value="1"/>
</dbReference>
<dbReference type="GO" id="GO:0004252">
    <property type="term" value="F:serine-type endopeptidase activity"/>
    <property type="evidence" value="ECO:0007669"/>
    <property type="project" value="UniProtKB-UniRule"/>
</dbReference>
<feature type="domain" description="Peptidase S8/S53" evidence="9">
    <location>
        <begin position="243"/>
        <end position="496"/>
    </location>
</feature>
<keyword evidence="11" id="KW-1185">Reference proteome</keyword>
<feature type="active site" description="Charge relay system" evidence="5 6">
    <location>
        <position position="459"/>
    </location>
</feature>
<dbReference type="PROSITE" id="PS00137">
    <property type="entry name" value="SUBTILASE_HIS"/>
    <property type="match status" value="1"/>
</dbReference>
<dbReference type="PANTHER" id="PTHR43806:SF11">
    <property type="entry name" value="CEREVISIN-RELATED"/>
    <property type="match status" value="1"/>
</dbReference>
<dbReference type="Gene3D" id="2.60.40.650">
    <property type="match status" value="1"/>
</dbReference>
<dbReference type="InterPro" id="IPR023828">
    <property type="entry name" value="Peptidase_S8_Ser-AS"/>
</dbReference>
<organism evidence="10 11">
    <name type="scientific">Actinacidiphila glaucinigra</name>
    <dbReference type="NCBI Taxonomy" id="235986"/>
    <lineage>
        <taxon>Bacteria</taxon>
        <taxon>Bacillati</taxon>
        <taxon>Actinomycetota</taxon>
        <taxon>Actinomycetes</taxon>
        <taxon>Kitasatosporales</taxon>
        <taxon>Streptomycetaceae</taxon>
        <taxon>Actinacidiphila</taxon>
    </lineage>
</organism>
<evidence type="ECO:0000256" key="5">
    <source>
        <dbReference type="PIRSR" id="PIRSR615500-1"/>
    </source>
</evidence>
<evidence type="ECO:0000259" key="9">
    <source>
        <dbReference type="Pfam" id="PF00082"/>
    </source>
</evidence>
<feature type="active site" description="Charge relay system" evidence="5 6">
    <location>
        <position position="252"/>
    </location>
</feature>
<dbReference type="Proteomes" id="UP000198280">
    <property type="component" value="Unassembled WGS sequence"/>
</dbReference>
<dbReference type="PIRSF" id="PIRSF037852">
    <property type="entry name" value="Subtilisin_rel_SAV5721"/>
    <property type="match status" value="1"/>
</dbReference>
<dbReference type="SUPFAM" id="SSF52743">
    <property type="entry name" value="Subtilisin-like"/>
    <property type="match status" value="1"/>
</dbReference>
<dbReference type="InterPro" id="IPR022398">
    <property type="entry name" value="Peptidase_S8_His-AS"/>
</dbReference>
<dbReference type="Pfam" id="PF00082">
    <property type="entry name" value="Peptidase_S8"/>
    <property type="match status" value="1"/>
</dbReference>
<dbReference type="EMBL" id="FZOF01000005">
    <property type="protein sequence ID" value="SNS41286.1"/>
    <property type="molecule type" value="Genomic_DNA"/>
</dbReference>
<feature type="chain" id="PRO_5013099653" evidence="8">
    <location>
        <begin position="30"/>
        <end position="1245"/>
    </location>
</feature>
<dbReference type="AlphaFoldDB" id="A0A239E9I5"/>
<name>A0A239E9I5_9ACTN</name>
<reference evidence="10 11" key="1">
    <citation type="submission" date="2017-06" db="EMBL/GenBank/DDBJ databases">
        <authorList>
            <person name="Kim H.J."/>
            <person name="Triplett B.A."/>
        </authorList>
    </citation>
    <scope>NUCLEOTIDE SEQUENCE [LARGE SCALE GENOMIC DNA]</scope>
    <source>
        <strain evidence="10 11">CGMCC 4.1858</strain>
    </source>
</reference>
<feature type="compositionally biased region" description="Low complexity" evidence="7">
    <location>
        <begin position="32"/>
        <end position="41"/>
    </location>
</feature>
<feature type="active site" description="Charge relay system" evidence="5 6">
    <location>
        <position position="284"/>
    </location>
</feature>
<dbReference type="Gene3D" id="3.50.30.30">
    <property type="match status" value="1"/>
</dbReference>
<dbReference type="GO" id="GO:0006508">
    <property type="term" value="P:proteolysis"/>
    <property type="evidence" value="ECO:0007669"/>
    <property type="project" value="UniProtKB-KW"/>
</dbReference>
<evidence type="ECO:0000256" key="4">
    <source>
        <dbReference type="ARBA" id="ARBA00022825"/>
    </source>
</evidence>
<keyword evidence="8" id="KW-0732">Signal</keyword>
<dbReference type="InterPro" id="IPR014756">
    <property type="entry name" value="Ig_E-set"/>
</dbReference>
<evidence type="ECO:0000256" key="3">
    <source>
        <dbReference type="ARBA" id="ARBA00022801"/>
    </source>
</evidence>
<dbReference type="InterPro" id="IPR015500">
    <property type="entry name" value="Peptidase_S8_subtilisin-rel"/>
</dbReference>
<evidence type="ECO:0000256" key="7">
    <source>
        <dbReference type="SAM" id="MobiDB-lite"/>
    </source>
</evidence>
<dbReference type="PROSITE" id="PS00138">
    <property type="entry name" value="SUBTILASE_SER"/>
    <property type="match status" value="1"/>
</dbReference>
<dbReference type="SUPFAM" id="SSF81296">
    <property type="entry name" value="E set domains"/>
    <property type="match status" value="1"/>
</dbReference>
<evidence type="ECO:0000256" key="1">
    <source>
        <dbReference type="ARBA" id="ARBA00011073"/>
    </source>
</evidence>
<evidence type="ECO:0000256" key="6">
    <source>
        <dbReference type="PROSITE-ProRule" id="PRU01240"/>
    </source>
</evidence>
<keyword evidence="4 6" id="KW-0720">Serine protease</keyword>
<protein>
    <submittedName>
        <fullName evidence="10">Serine protease, subtilisin family</fullName>
    </submittedName>
</protein>
<sequence>MRPLFPGRTGLPIVAGVAAVLMVIPPAAASDHAAAGSPSDSVTVTGGAPAGSTPRTVTLITGDRVTVAPGGDGRASVTVEGPRGHRADARITTRQGDTYVYPFAAERYVAAGLLDTDLFNVTRLIADGYDDARSKGLPVILTYSSDARRRLAAPALPEGATGARALTSIDSTATTQDHDQAAEFWADLTGPATAQTTAKAKAGGLALTGGVRKVWLDGKVKADLADSVAQIGAPDVWAGGDTGQGVDVAVLDTGYDPGHPDLDGVVTDSRSFVPGEDVDDHHGHGTHVASTIAGSGAASDGKEKGVAPGVRLHVGKVLSNAGSGSDSWIISGMEWAAREAKARVVSMSLGSDQPTDGTDPMSQAVNELSAETGTLFTIAAGNSGPYEGTVAAPGAADAALTVGAVDSSDAIADFSSRGPRFRDDAMKPEITAPGVDILAARSQWAPFGTGSYATLSGTSMATPHVAGVAALVAAKHPDWNGARIKDALVSTSVATPDIPADSGGNGRVDAVAATSSTLVATATADAGIHPPGGEAGGTVTRTVEWANSGDTAVTVTPRLDAGDAPEGLFTVTDRQVTVPAHGTASTTVTTTLDRAPAGSRFTGHVEGVVDGKAVTRTLLAVSTRDEYHHLRVHVTDRAGDPMVGLVMYQRKGDEYAQALYTDLDGVLDTVVPPGTYTVWTWGAVRGVHGESSYGRALLARTGVVVGNADTDTTLDGTKLRRTEVVTPKTSTDSDIRMDFNQSFKDGSPAITDTATVGDGFDSVWALPMPKASGGDLAYTARWRMQQPLLALSSGDQVFDDLWLQPGSGRPAEGTGTLPAVFAGKGTAAEYASAGAKGKVAVVRYTGDDDQITDAQKAGVALLVVVNDLDGRLREPVRRTTLVVAGISRTEGETLIGRIQDSRSGSVPMRVVGHAETDYLYDLVHTWHGTIPQTQRYAPAEHRLARVDVGFRNEPGTEVDEFRYDIQPYLGVKVGGTRLSSAGAERTDWVTPSGEATWMEEAANGIRSIQFSGLVGYPAGRTTDVQWFGPVEHPRMNESQWLPQRNGDVLDVTIPAWGDGGRDHAGVVGPGTTSQVNELYRGGDLVTRTEGGWLGGDVPAASGRYRLVTSTERTEGYPYSTATRTEWGFSSATPGTDDPQVLPLLQLDYGIRTDAGGAARRDAELTVSASPLPGVSAGRVSTDAVEVSYDDGRTWHRASLRGAEDGAARVRLDAPRRAEFLSLRVRASDKRGNTVTQTVIRATGLA</sequence>
<accession>A0A239E9I5</accession>